<reference evidence="4 5" key="1">
    <citation type="submission" date="2016-07" db="EMBL/GenBank/DDBJ databases">
        <title>Pervasive Adenine N6-methylation of Active Genes in Fungi.</title>
        <authorList>
            <consortium name="DOE Joint Genome Institute"/>
            <person name="Mondo S.J."/>
            <person name="Dannebaum R.O."/>
            <person name="Kuo R.C."/>
            <person name="Labutti K."/>
            <person name="Haridas S."/>
            <person name="Kuo A."/>
            <person name="Salamov A."/>
            <person name="Ahrendt S.R."/>
            <person name="Lipzen A."/>
            <person name="Sullivan W."/>
            <person name="Andreopoulos W.B."/>
            <person name="Clum A."/>
            <person name="Lindquist E."/>
            <person name="Daum C."/>
            <person name="Ramamoorthy G.K."/>
            <person name="Gryganskyi A."/>
            <person name="Culley D."/>
            <person name="Magnuson J.K."/>
            <person name="James T.Y."/>
            <person name="O'Malley M.A."/>
            <person name="Stajich J.E."/>
            <person name="Spatafora J.W."/>
            <person name="Visel A."/>
            <person name="Grigoriev I.V."/>
        </authorList>
    </citation>
    <scope>NUCLEOTIDE SEQUENCE [LARGE SCALE GENOMIC DNA]</scope>
    <source>
        <strain evidence="4 5">JEL800</strain>
    </source>
</reference>
<dbReference type="Proteomes" id="UP000193642">
    <property type="component" value="Unassembled WGS sequence"/>
</dbReference>
<dbReference type="GO" id="GO:0060237">
    <property type="term" value="P:regulation of fungal-type cell wall organization"/>
    <property type="evidence" value="ECO:0007669"/>
    <property type="project" value="TreeGrafter"/>
</dbReference>
<keyword evidence="5" id="KW-1185">Reference proteome</keyword>
<dbReference type="InterPro" id="IPR000198">
    <property type="entry name" value="RhoGAP_dom"/>
</dbReference>
<evidence type="ECO:0000256" key="2">
    <source>
        <dbReference type="SAM" id="MobiDB-lite"/>
    </source>
</evidence>
<evidence type="ECO:0000313" key="5">
    <source>
        <dbReference type="Proteomes" id="UP000193642"/>
    </source>
</evidence>
<proteinExistence type="predicted"/>
<dbReference type="PANTHER" id="PTHR15228:SF25">
    <property type="entry name" value="F-BAR DOMAIN-CONTAINING PROTEIN"/>
    <property type="match status" value="1"/>
</dbReference>
<dbReference type="InterPro" id="IPR008936">
    <property type="entry name" value="Rho_GTPase_activation_prot"/>
</dbReference>
<dbReference type="SUPFAM" id="SSF48350">
    <property type="entry name" value="GTPase activation domain, GAP"/>
    <property type="match status" value="1"/>
</dbReference>
<dbReference type="OrthoDB" id="3196451at2759"/>
<dbReference type="STRING" id="329046.A0A1Y2CHF8"/>
<dbReference type="Gene3D" id="1.10.555.10">
    <property type="entry name" value="Rho GTPase activation protein"/>
    <property type="match status" value="1"/>
</dbReference>
<protein>
    <submittedName>
        <fullName evidence="4">RhoGAP-domain-containing protein</fullName>
    </submittedName>
</protein>
<dbReference type="PROSITE" id="PS50238">
    <property type="entry name" value="RHOGAP"/>
    <property type="match status" value="1"/>
</dbReference>
<feature type="region of interest" description="Disordered" evidence="2">
    <location>
        <begin position="214"/>
        <end position="257"/>
    </location>
</feature>
<keyword evidence="1" id="KW-0343">GTPase activation</keyword>
<dbReference type="EMBL" id="MCGO01000016">
    <property type="protein sequence ID" value="ORY46469.1"/>
    <property type="molecule type" value="Genomic_DNA"/>
</dbReference>
<feature type="compositionally biased region" description="Low complexity" evidence="2">
    <location>
        <begin position="245"/>
        <end position="257"/>
    </location>
</feature>
<dbReference type="GO" id="GO:0005096">
    <property type="term" value="F:GTPase activator activity"/>
    <property type="evidence" value="ECO:0007669"/>
    <property type="project" value="UniProtKB-KW"/>
</dbReference>
<sequence length="257" mass="28731">MPCENDTTFNLRRIPILAYECINFLKANGLKSNGVFRVNGSERRMAQLATVFDAGPKYGVGFNFEGYTVYDVADFVKRYIRGLPEPLLTTDLYPFFLKALEIPVDGGLRIKVFRWLLMLLPPPHLVLLEQMLELFAMVAENSEVNQMTTNNLARIFSPNILKPKSEKQALEEFQSCSFVVEFMIENHEQFAITARDVKPFEILDQGYLTRKAKSSYTLDKPKTDPGATPDSPAPPVPSISSKDVAATPTATSAIAAQ</sequence>
<dbReference type="GO" id="GO:0005938">
    <property type="term" value="C:cell cortex"/>
    <property type="evidence" value="ECO:0007669"/>
    <property type="project" value="TreeGrafter"/>
</dbReference>
<dbReference type="PANTHER" id="PTHR15228">
    <property type="entry name" value="SPERMATHECAL PHYSIOLOGY VARIANT"/>
    <property type="match status" value="1"/>
</dbReference>
<evidence type="ECO:0000313" key="4">
    <source>
        <dbReference type="EMBL" id="ORY46469.1"/>
    </source>
</evidence>
<name>A0A1Y2CHF8_9FUNG</name>
<comment type="caution">
    <text evidence="4">The sequence shown here is derived from an EMBL/GenBank/DDBJ whole genome shotgun (WGS) entry which is preliminary data.</text>
</comment>
<organism evidence="4 5">
    <name type="scientific">Rhizoclosmatium globosum</name>
    <dbReference type="NCBI Taxonomy" id="329046"/>
    <lineage>
        <taxon>Eukaryota</taxon>
        <taxon>Fungi</taxon>
        <taxon>Fungi incertae sedis</taxon>
        <taxon>Chytridiomycota</taxon>
        <taxon>Chytridiomycota incertae sedis</taxon>
        <taxon>Chytridiomycetes</taxon>
        <taxon>Chytridiales</taxon>
        <taxon>Chytriomycetaceae</taxon>
        <taxon>Rhizoclosmatium</taxon>
    </lineage>
</organism>
<dbReference type="AlphaFoldDB" id="A0A1Y2CHF8"/>
<evidence type="ECO:0000259" key="3">
    <source>
        <dbReference type="PROSITE" id="PS50238"/>
    </source>
</evidence>
<dbReference type="SMART" id="SM00324">
    <property type="entry name" value="RhoGAP"/>
    <property type="match status" value="1"/>
</dbReference>
<dbReference type="InterPro" id="IPR051025">
    <property type="entry name" value="RhoGAP"/>
</dbReference>
<dbReference type="Pfam" id="PF00620">
    <property type="entry name" value="RhoGAP"/>
    <property type="match status" value="1"/>
</dbReference>
<accession>A0A1Y2CHF8</accession>
<evidence type="ECO:0000256" key="1">
    <source>
        <dbReference type="ARBA" id="ARBA00022468"/>
    </source>
</evidence>
<feature type="domain" description="Rho-GAP" evidence="3">
    <location>
        <begin position="1"/>
        <end position="191"/>
    </location>
</feature>
<dbReference type="GO" id="GO:0007165">
    <property type="term" value="P:signal transduction"/>
    <property type="evidence" value="ECO:0007669"/>
    <property type="project" value="InterPro"/>
</dbReference>
<gene>
    <name evidence="4" type="ORF">BCR33DRAFT_129165</name>
</gene>